<name>A0A1E7ZBP8_9ALTE</name>
<dbReference type="InterPro" id="IPR014747">
    <property type="entry name" value="Bac_photo_RC_H_C"/>
</dbReference>
<dbReference type="STRING" id="1656094.BFC18_10610"/>
<dbReference type="Proteomes" id="UP000175691">
    <property type="component" value="Unassembled WGS sequence"/>
</dbReference>
<dbReference type="GO" id="GO:0030077">
    <property type="term" value="C:plasma membrane light-harvesting complex"/>
    <property type="evidence" value="ECO:0007669"/>
    <property type="project" value="InterPro"/>
</dbReference>
<dbReference type="GO" id="GO:0019684">
    <property type="term" value="P:photosynthesis, light reaction"/>
    <property type="evidence" value="ECO:0007669"/>
    <property type="project" value="InterPro"/>
</dbReference>
<keyword evidence="2" id="KW-1185">Reference proteome</keyword>
<comment type="caution">
    <text evidence="1">The sequence shown here is derived from an EMBL/GenBank/DDBJ whole genome shotgun (WGS) entry which is preliminary data.</text>
</comment>
<protein>
    <recommendedName>
        <fullName evidence="3">PRC-barrel domain-containing protein</fullName>
    </recommendedName>
</protein>
<evidence type="ECO:0000313" key="2">
    <source>
        <dbReference type="Proteomes" id="UP000175691"/>
    </source>
</evidence>
<dbReference type="RefSeq" id="WP_070125285.1">
    <property type="nucleotide sequence ID" value="NZ_MDHN01000021.1"/>
</dbReference>
<accession>A0A1E7ZBP8</accession>
<reference evidence="1 2" key="1">
    <citation type="submission" date="2016-08" db="EMBL/GenBank/DDBJ databases">
        <authorList>
            <person name="Seilhamer J.J."/>
        </authorList>
    </citation>
    <scope>NUCLEOTIDE SEQUENCE [LARGE SCALE GENOMIC DNA]</scope>
    <source>
        <strain evidence="1 2">KCTC 42603</strain>
    </source>
</reference>
<evidence type="ECO:0000313" key="1">
    <source>
        <dbReference type="EMBL" id="OFC70892.1"/>
    </source>
</evidence>
<sequence length="247" mass="28245">MIAFSSLKHFGIHARDGDIGQCKDVFFDDQDYVTRYFVADTHKWLPLGRKVVLSPISLLEVNTTEEKLHVNMTKQALKDSPSIDEHKPLSREYEEILFKYFGYGYYWIGPGAWGDFSHPTELAHQQNMQEDIEEIERPGANHLRSCDEIDGYTVSTNDEDSGHICDFIIDKHNWQVTLFIVDSRDWLPGGKKVALSTAMIKDIDWSAHKVNITLSHEVLKALPEVDDERLDDSDYLTSLVNQAQISG</sequence>
<gene>
    <name evidence="1" type="ORF">BFC18_10610</name>
</gene>
<dbReference type="EMBL" id="MDHN01000021">
    <property type="protein sequence ID" value="OFC70892.1"/>
    <property type="molecule type" value="Genomic_DNA"/>
</dbReference>
<dbReference type="SUPFAM" id="SSF50346">
    <property type="entry name" value="PRC-barrel domain"/>
    <property type="match status" value="2"/>
</dbReference>
<evidence type="ECO:0008006" key="3">
    <source>
        <dbReference type="Google" id="ProtNLM"/>
    </source>
</evidence>
<dbReference type="OrthoDB" id="9793882at2"/>
<proteinExistence type="predicted"/>
<dbReference type="Gene3D" id="3.90.50.10">
    <property type="entry name" value="Photosynthetic Reaction Center, subunit H, domain 2"/>
    <property type="match status" value="2"/>
</dbReference>
<dbReference type="AlphaFoldDB" id="A0A1E7ZBP8"/>
<dbReference type="InterPro" id="IPR011033">
    <property type="entry name" value="PRC_barrel-like_sf"/>
</dbReference>
<organism evidence="1 2">
    <name type="scientific">Alteromonas confluentis</name>
    <dbReference type="NCBI Taxonomy" id="1656094"/>
    <lineage>
        <taxon>Bacteria</taxon>
        <taxon>Pseudomonadati</taxon>
        <taxon>Pseudomonadota</taxon>
        <taxon>Gammaproteobacteria</taxon>
        <taxon>Alteromonadales</taxon>
        <taxon>Alteromonadaceae</taxon>
        <taxon>Alteromonas/Salinimonas group</taxon>
        <taxon>Alteromonas</taxon>
    </lineage>
</organism>